<proteinExistence type="predicted"/>
<dbReference type="Pfam" id="PF13401">
    <property type="entry name" value="AAA_22"/>
    <property type="match status" value="1"/>
</dbReference>
<dbReference type="Gene3D" id="3.40.50.300">
    <property type="entry name" value="P-loop containing nucleotide triphosphate hydrolases"/>
    <property type="match status" value="1"/>
</dbReference>
<dbReference type="SUPFAM" id="SSF52540">
    <property type="entry name" value="P-loop containing nucleoside triphosphate hydrolases"/>
    <property type="match status" value="1"/>
</dbReference>
<dbReference type="RefSeq" id="WP_176223733.1">
    <property type="nucleotide sequence ID" value="NZ_FXAW01000002.1"/>
</dbReference>
<organism evidence="2 3">
    <name type="scientific">Marivirga sericea</name>
    <dbReference type="NCBI Taxonomy" id="1028"/>
    <lineage>
        <taxon>Bacteria</taxon>
        <taxon>Pseudomonadati</taxon>
        <taxon>Bacteroidota</taxon>
        <taxon>Cytophagia</taxon>
        <taxon>Cytophagales</taxon>
        <taxon>Marivirgaceae</taxon>
        <taxon>Marivirga</taxon>
    </lineage>
</organism>
<dbReference type="STRING" id="1028.SAMN05661096_01277"/>
<reference evidence="3" key="1">
    <citation type="submission" date="2017-04" db="EMBL/GenBank/DDBJ databases">
        <authorList>
            <person name="Varghese N."/>
            <person name="Submissions S."/>
        </authorList>
    </citation>
    <scope>NUCLEOTIDE SEQUENCE [LARGE SCALE GENOMIC DNA]</scope>
    <source>
        <strain evidence="3">DSM 4125</strain>
    </source>
</reference>
<gene>
    <name evidence="2" type="ORF">SAMN05661096_01277</name>
</gene>
<dbReference type="EMBL" id="FXAW01000002">
    <property type="protein sequence ID" value="SMG22473.1"/>
    <property type="molecule type" value="Genomic_DNA"/>
</dbReference>
<feature type="domain" description="ORC1/DEAH AAA+ ATPase" evidence="1">
    <location>
        <begin position="127"/>
        <end position="269"/>
    </location>
</feature>
<dbReference type="Proteomes" id="UP000193804">
    <property type="component" value="Unassembled WGS sequence"/>
</dbReference>
<dbReference type="GO" id="GO:0016887">
    <property type="term" value="F:ATP hydrolysis activity"/>
    <property type="evidence" value="ECO:0007669"/>
    <property type="project" value="InterPro"/>
</dbReference>
<protein>
    <submittedName>
        <fullName evidence="2">AAA domain-containing protein</fullName>
    </submittedName>
</protein>
<evidence type="ECO:0000259" key="1">
    <source>
        <dbReference type="Pfam" id="PF13401"/>
    </source>
</evidence>
<keyword evidence="3" id="KW-1185">Reference proteome</keyword>
<name>A0A1X7J592_9BACT</name>
<dbReference type="InterPro" id="IPR049945">
    <property type="entry name" value="AAA_22"/>
</dbReference>
<sequence length="507" mass="59462">MNKLHEAVYVKSDNPDHEGNPLIEALPRLNNIKDYFRYCATNSIHTREEAIEKPYHIRRDYLNQLQKDFVLPNYGIWDVYQMIVNALFTSYSSRNPIKENTTEKVIKDYRDLLQIRDLTTKVAVSNSCSLFGISGIGKTTAVNLATSTFPKAILHKNLDCENFIQIPIVKVECPKDGSIKDLCRFFFIELDKILGDSTYEDDYCKKNDSESDRVNALSKLVLKHHIGIIIVDEIQHLDAQKSGGEKRMLRFFLNLDNTLGIPIMLVGTRDGIAIFKDDDKLIRRFTASGFLEWNPKPEDGEWKRFIQRLFNYQYTDEKADDNIDWPRLFYHYSQGIYSRAFQIFKIAHHLAFDYNKEKFTVSLINQVIRERLYIDEPLFEIKRKDKIKERNYNFPLEEIDYTDYRSIEVKNKLVEKKISSNIFKGKVTKTLERNKELSAQEIADKIILDLTSKPEKTKTVSKKKDINEEEEVLAANTFANLFCEDKDETYQKVKEFGDIFEFEKFRL</sequence>
<evidence type="ECO:0000313" key="3">
    <source>
        <dbReference type="Proteomes" id="UP000193804"/>
    </source>
</evidence>
<accession>A0A1X7J592</accession>
<dbReference type="AlphaFoldDB" id="A0A1X7J592"/>
<evidence type="ECO:0000313" key="2">
    <source>
        <dbReference type="EMBL" id="SMG22473.1"/>
    </source>
</evidence>
<dbReference type="InterPro" id="IPR027417">
    <property type="entry name" value="P-loop_NTPase"/>
</dbReference>